<evidence type="ECO:0000256" key="2">
    <source>
        <dbReference type="ARBA" id="ARBA00023002"/>
    </source>
</evidence>
<organism evidence="9 10">
    <name type="scientific">Marinospirillum celere</name>
    <dbReference type="NCBI Taxonomy" id="1122252"/>
    <lineage>
        <taxon>Bacteria</taxon>
        <taxon>Pseudomonadati</taxon>
        <taxon>Pseudomonadota</taxon>
        <taxon>Gammaproteobacteria</taxon>
        <taxon>Oceanospirillales</taxon>
        <taxon>Oceanospirillaceae</taxon>
        <taxon>Marinospirillum</taxon>
    </lineage>
</organism>
<dbReference type="Pfam" id="PF02826">
    <property type="entry name" value="2-Hacid_dh_C"/>
    <property type="match status" value="1"/>
</dbReference>
<dbReference type="GO" id="GO:0005829">
    <property type="term" value="C:cytosol"/>
    <property type="evidence" value="ECO:0007669"/>
    <property type="project" value="TreeGrafter"/>
</dbReference>
<feature type="domain" description="D-isomer specific 2-hydroxyacid dehydrogenase catalytic" evidence="6">
    <location>
        <begin position="19"/>
        <end position="282"/>
    </location>
</feature>
<dbReference type="PANTHER" id="PTHR10996">
    <property type="entry name" value="2-HYDROXYACID DEHYDROGENASE-RELATED"/>
    <property type="match status" value="1"/>
</dbReference>
<keyword evidence="1 5" id="KW-0963">Cytoplasm</keyword>
<comment type="similarity">
    <text evidence="5">Belongs to the D-isomer specific 2-hydroxyacid dehydrogenase family. PdxB subfamily.</text>
</comment>
<dbReference type="RefSeq" id="WP_091957750.1">
    <property type="nucleotide sequence ID" value="NZ_FOLH01000001.1"/>
</dbReference>
<evidence type="ECO:0000313" key="9">
    <source>
        <dbReference type="EMBL" id="SFB79158.1"/>
    </source>
</evidence>
<protein>
    <recommendedName>
        <fullName evidence="5">Erythronate-4-phosphate dehydrogenase</fullName>
        <ecNumber evidence="5">1.1.1.290</ecNumber>
    </recommendedName>
</protein>
<reference evidence="9 10" key="1">
    <citation type="submission" date="2016-10" db="EMBL/GenBank/DDBJ databases">
        <authorList>
            <person name="de Groot N.N."/>
        </authorList>
    </citation>
    <scope>NUCLEOTIDE SEQUENCE [LARGE SCALE GENOMIC DNA]</scope>
    <source>
        <strain evidence="9 10">DSM 18438</strain>
    </source>
</reference>
<feature type="binding site" evidence="5">
    <location>
        <position position="66"/>
    </location>
    <ligand>
        <name>substrate</name>
    </ligand>
</feature>
<dbReference type="Proteomes" id="UP000199058">
    <property type="component" value="Unassembled WGS sequence"/>
</dbReference>
<keyword evidence="3 5" id="KW-0520">NAD</keyword>
<dbReference type="Gene3D" id="3.30.1370.170">
    <property type="match status" value="1"/>
</dbReference>
<comment type="subcellular location">
    <subcellularLocation>
        <location evidence="5">Cytoplasm</location>
    </subcellularLocation>
</comment>
<dbReference type="EC" id="1.1.1.290" evidence="5"/>
<dbReference type="InterPro" id="IPR038251">
    <property type="entry name" value="PdxB_dimer_sf"/>
</dbReference>
<feature type="binding site" evidence="5">
    <location>
        <position position="146"/>
    </location>
    <ligand>
        <name>NAD(+)</name>
        <dbReference type="ChEBI" id="CHEBI:57540"/>
    </ligand>
</feature>
<dbReference type="Pfam" id="PF00389">
    <property type="entry name" value="2-Hacid_dh"/>
    <property type="match status" value="1"/>
</dbReference>
<dbReference type="HAMAP" id="MF_01825">
    <property type="entry name" value="PdxB"/>
    <property type="match status" value="1"/>
</dbReference>
<evidence type="ECO:0000313" key="10">
    <source>
        <dbReference type="Proteomes" id="UP000199058"/>
    </source>
</evidence>
<feature type="domain" description="D-isomer specific 2-hydroxyacid dehydrogenase NAD-binding" evidence="7">
    <location>
        <begin position="108"/>
        <end position="254"/>
    </location>
</feature>
<dbReference type="EMBL" id="FOLH01000001">
    <property type="protein sequence ID" value="SFB79158.1"/>
    <property type="molecule type" value="Genomic_DNA"/>
</dbReference>
<dbReference type="CDD" id="cd12158">
    <property type="entry name" value="ErythrP_dh"/>
    <property type="match status" value="1"/>
</dbReference>
<feature type="binding site" evidence="5">
    <location>
        <position position="45"/>
    </location>
    <ligand>
        <name>substrate</name>
    </ligand>
</feature>
<dbReference type="Pfam" id="PF11890">
    <property type="entry name" value="DUF3410"/>
    <property type="match status" value="1"/>
</dbReference>
<dbReference type="InterPro" id="IPR036291">
    <property type="entry name" value="NAD(P)-bd_dom_sf"/>
</dbReference>
<accession>A0A1I1E1R7</accession>
<keyword evidence="2 5" id="KW-0560">Oxidoreductase</keyword>
<dbReference type="GO" id="GO:0016618">
    <property type="term" value="F:hydroxypyruvate reductase [NAD(P)H] activity"/>
    <property type="evidence" value="ECO:0007669"/>
    <property type="project" value="TreeGrafter"/>
</dbReference>
<comment type="function">
    <text evidence="5">Catalyzes the oxidation of erythronate-4-phosphate to 3-hydroxy-2-oxo-4-phosphonooxybutanoate.</text>
</comment>
<dbReference type="GO" id="GO:0008615">
    <property type="term" value="P:pyridoxine biosynthetic process"/>
    <property type="evidence" value="ECO:0007669"/>
    <property type="project" value="UniProtKB-UniRule"/>
</dbReference>
<feature type="binding site" evidence="5">
    <location>
        <position position="255"/>
    </location>
    <ligand>
        <name>NAD(+)</name>
        <dbReference type="ChEBI" id="CHEBI:57540"/>
    </ligand>
</feature>
<comment type="pathway">
    <text evidence="5">Cofactor biosynthesis; pyridoxine 5'-phosphate biosynthesis; pyridoxine 5'-phosphate from D-erythrose 4-phosphate: step 2/5.</text>
</comment>
<dbReference type="InterPro" id="IPR024531">
    <property type="entry name" value="Erythronate-4-P_DHase_dimer"/>
</dbReference>
<gene>
    <name evidence="5" type="primary">pdxB</name>
    <name evidence="9" type="ORF">SAMN05660443_0151</name>
</gene>
<dbReference type="STRING" id="1122252.SAMN05660443_0151"/>
<feature type="active site" description="Proton donor" evidence="5">
    <location>
        <position position="252"/>
    </location>
</feature>
<keyword evidence="4 5" id="KW-0664">Pyridoxine biosynthesis</keyword>
<dbReference type="UniPathway" id="UPA00244">
    <property type="reaction ID" value="UER00310"/>
</dbReference>
<dbReference type="GO" id="GO:0033711">
    <property type="term" value="F:4-phosphoerythronate dehydrogenase activity"/>
    <property type="evidence" value="ECO:0007669"/>
    <property type="project" value="UniProtKB-EC"/>
</dbReference>
<dbReference type="InterPro" id="IPR006139">
    <property type="entry name" value="D-isomer_2_OHA_DH_cat_dom"/>
</dbReference>
<comment type="catalytic activity">
    <reaction evidence="5">
        <text>4-phospho-D-erythronate + NAD(+) = (R)-3-hydroxy-2-oxo-4-phosphooxybutanoate + NADH + H(+)</text>
        <dbReference type="Rhea" id="RHEA:18829"/>
        <dbReference type="ChEBI" id="CHEBI:15378"/>
        <dbReference type="ChEBI" id="CHEBI:57540"/>
        <dbReference type="ChEBI" id="CHEBI:57945"/>
        <dbReference type="ChEBI" id="CHEBI:58538"/>
        <dbReference type="ChEBI" id="CHEBI:58766"/>
        <dbReference type="EC" id="1.1.1.290"/>
    </reaction>
</comment>
<evidence type="ECO:0000259" key="8">
    <source>
        <dbReference type="Pfam" id="PF11890"/>
    </source>
</evidence>
<feature type="binding site" evidence="5">
    <location>
        <position position="230"/>
    </location>
    <ligand>
        <name>NAD(+)</name>
        <dbReference type="ChEBI" id="CHEBI:57540"/>
    </ligand>
</feature>
<evidence type="ECO:0000256" key="1">
    <source>
        <dbReference type="ARBA" id="ARBA00022490"/>
    </source>
</evidence>
<feature type="active site" evidence="5">
    <location>
        <position position="235"/>
    </location>
</feature>
<dbReference type="OrthoDB" id="9770208at2"/>
<proteinExistence type="inferred from homology"/>
<feature type="active site" evidence="5">
    <location>
        <position position="206"/>
    </location>
</feature>
<dbReference type="GO" id="GO:0051287">
    <property type="term" value="F:NAD binding"/>
    <property type="evidence" value="ECO:0007669"/>
    <property type="project" value="InterPro"/>
</dbReference>
<dbReference type="PANTHER" id="PTHR10996:SF178">
    <property type="entry name" value="2-HYDROXYACID DEHYDROGENASE YGL185C-RELATED"/>
    <property type="match status" value="1"/>
</dbReference>
<sequence length="376" mass="40931">MRLLVDENLPFVEEFFADTAEVIRLPGQSITPASLQGVDGLLVRSVTRVDQQLLAGTSVAFVGTATIGTDHVDRDWLQKAGIAFASAPGCNADSVVDYVLSNLLWLAQEKGFCLQKQVIGIVGVGNVGGRLSERLQAYGCRLLLNDPPREAAGEPGFLPLENLLDRADILCLHTPLIREGPFPTEGLINAATLRRLQGRVLLNAGRGAVIDPKGLQQVINEGQAPRLLLDVFAGEPELDPVLIPQLELATPHIAGYSLEGKSRGTQAIYQAWCQYLGRKAAKHLDTFLPPPPVDCLQLNAGWSAEEACRRAALLVYDPREDAARLLRALNQLPPKQAYQQLRKNYPQRREFSSLRVVPGTLEQAQALKALGFTLAS</sequence>
<comment type="subunit">
    <text evidence="5">Homodimer.</text>
</comment>
<evidence type="ECO:0000259" key="7">
    <source>
        <dbReference type="Pfam" id="PF02826"/>
    </source>
</evidence>
<comment type="caution">
    <text evidence="5">Lacks conserved residue(s) required for the propagation of feature annotation.</text>
</comment>
<dbReference type="GO" id="GO:0030267">
    <property type="term" value="F:glyoxylate reductase (NADPH) activity"/>
    <property type="evidence" value="ECO:0007669"/>
    <property type="project" value="TreeGrafter"/>
</dbReference>
<dbReference type="SUPFAM" id="SSF51735">
    <property type="entry name" value="NAD(P)-binding Rossmann-fold domains"/>
    <property type="match status" value="1"/>
</dbReference>
<dbReference type="InterPro" id="IPR050223">
    <property type="entry name" value="D-isomer_2-hydroxyacid_DH"/>
</dbReference>
<dbReference type="AlphaFoldDB" id="A0A1I1E1R7"/>
<name>A0A1I1E1R7_9GAMM</name>
<evidence type="ECO:0000256" key="4">
    <source>
        <dbReference type="ARBA" id="ARBA00023096"/>
    </source>
</evidence>
<dbReference type="GO" id="GO:0046983">
    <property type="term" value="F:protein dimerization activity"/>
    <property type="evidence" value="ECO:0007669"/>
    <property type="project" value="InterPro"/>
</dbReference>
<feature type="domain" description="Erythronate-4-phosphate dehydrogenase dimerisation" evidence="8">
    <location>
        <begin position="287"/>
        <end position="371"/>
    </location>
</feature>
<evidence type="ECO:0000256" key="3">
    <source>
        <dbReference type="ARBA" id="ARBA00023027"/>
    </source>
</evidence>
<keyword evidence="10" id="KW-1185">Reference proteome</keyword>
<feature type="binding site" evidence="5">
    <location>
        <position position="256"/>
    </location>
    <ligand>
        <name>substrate</name>
    </ligand>
</feature>
<dbReference type="SUPFAM" id="SSF52283">
    <property type="entry name" value="Formate/glycerate dehydrogenase catalytic domain-like"/>
    <property type="match status" value="1"/>
</dbReference>
<dbReference type="InterPro" id="IPR006140">
    <property type="entry name" value="D-isomer_DH_NAD-bd"/>
</dbReference>
<dbReference type="Gene3D" id="3.40.50.720">
    <property type="entry name" value="NAD(P)-binding Rossmann-like Domain"/>
    <property type="match status" value="2"/>
</dbReference>
<evidence type="ECO:0000259" key="6">
    <source>
        <dbReference type="Pfam" id="PF00389"/>
    </source>
</evidence>
<dbReference type="InterPro" id="IPR020921">
    <property type="entry name" value="Erythronate-4-P_DHase"/>
</dbReference>
<feature type="binding site" evidence="5">
    <location>
        <position position="174"/>
    </location>
    <ligand>
        <name>NAD(+)</name>
        <dbReference type="ChEBI" id="CHEBI:57540"/>
    </ligand>
</feature>
<evidence type="ECO:0000256" key="5">
    <source>
        <dbReference type="HAMAP-Rule" id="MF_01825"/>
    </source>
</evidence>